<dbReference type="GO" id="GO:0019941">
    <property type="term" value="P:modification-dependent protein catabolic process"/>
    <property type="evidence" value="ECO:0007669"/>
    <property type="project" value="InterPro"/>
</dbReference>
<dbReference type="HAMAP" id="MF_02106">
    <property type="entry name" value="Pup"/>
    <property type="match status" value="1"/>
</dbReference>
<dbReference type="EMBL" id="CAEZZA010000048">
    <property type="protein sequence ID" value="CAB4743544.1"/>
    <property type="molecule type" value="Genomic_DNA"/>
</dbReference>
<dbReference type="GO" id="GO:0070490">
    <property type="term" value="P:protein pupylation"/>
    <property type="evidence" value="ECO:0007669"/>
    <property type="project" value="InterPro"/>
</dbReference>
<evidence type="ECO:0000313" key="2">
    <source>
        <dbReference type="EMBL" id="CAB4681994.1"/>
    </source>
</evidence>
<gene>
    <name evidence="2" type="ORF">UFOPK2310_01289</name>
    <name evidence="3" type="ORF">UFOPK2625_00607</name>
    <name evidence="4" type="ORF">UFOPK2809_00491</name>
    <name evidence="5" type="ORF">UFOPK4092_00201</name>
</gene>
<feature type="compositionally biased region" description="Basic and acidic residues" evidence="1">
    <location>
        <begin position="1"/>
        <end position="24"/>
    </location>
</feature>
<dbReference type="InterPro" id="IPR008515">
    <property type="entry name" value="Ubiquitin-like_Pup"/>
</dbReference>
<evidence type="ECO:0000313" key="4">
    <source>
        <dbReference type="EMBL" id="CAB4743544.1"/>
    </source>
</evidence>
<sequence length="65" mass="7262">MPKQEKAERRTGRENAPEEIETKSAEPASRANLDADVDSILDEIDEVLEENAEDFVKSFVQKGGQ</sequence>
<evidence type="ECO:0000313" key="3">
    <source>
        <dbReference type="EMBL" id="CAB4703081.1"/>
    </source>
</evidence>
<name>A0A6J6NAP7_9ZZZZ</name>
<protein>
    <submittedName>
        <fullName evidence="2">Unannotated protein</fullName>
    </submittedName>
</protein>
<feature type="region of interest" description="Disordered" evidence="1">
    <location>
        <begin position="1"/>
        <end position="34"/>
    </location>
</feature>
<reference evidence="2" key="1">
    <citation type="submission" date="2020-05" db="EMBL/GenBank/DDBJ databases">
        <authorList>
            <person name="Chiriac C."/>
            <person name="Salcher M."/>
            <person name="Ghai R."/>
            <person name="Kavagutti S V."/>
        </authorList>
    </citation>
    <scope>NUCLEOTIDE SEQUENCE</scope>
</reference>
<dbReference type="EMBL" id="CAEZXZ010000073">
    <property type="protein sequence ID" value="CAB4703081.1"/>
    <property type="molecule type" value="Genomic_DNA"/>
</dbReference>
<organism evidence="2">
    <name type="scientific">freshwater metagenome</name>
    <dbReference type="NCBI Taxonomy" id="449393"/>
    <lineage>
        <taxon>unclassified sequences</taxon>
        <taxon>metagenomes</taxon>
        <taxon>ecological metagenomes</taxon>
    </lineage>
</organism>
<dbReference type="GO" id="GO:0010498">
    <property type="term" value="P:proteasomal protein catabolic process"/>
    <property type="evidence" value="ECO:0007669"/>
    <property type="project" value="InterPro"/>
</dbReference>
<evidence type="ECO:0000313" key="5">
    <source>
        <dbReference type="EMBL" id="CAB5007499.1"/>
    </source>
</evidence>
<dbReference type="NCBIfam" id="TIGR03687">
    <property type="entry name" value="pupylate_cterm"/>
    <property type="match status" value="1"/>
</dbReference>
<evidence type="ECO:0000256" key="1">
    <source>
        <dbReference type="SAM" id="MobiDB-lite"/>
    </source>
</evidence>
<dbReference type="Pfam" id="PF05639">
    <property type="entry name" value="Pup"/>
    <property type="match status" value="1"/>
</dbReference>
<dbReference type="EMBL" id="CAEZWW010000180">
    <property type="protein sequence ID" value="CAB4681994.1"/>
    <property type="molecule type" value="Genomic_DNA"/>
</dbReference>
<accession>A0A6J6NAP7</accession>
<dbReference type="GO" id="GO:0070628">
    <property type="term" value="F:proteasome binding"/>
    <property type="evidence" value="ECO:0007669"/>
    <property type="project" value="InterPro"/>
</dbReference>
<dbReference type="EMBL" id="CAFBPJ010000012">
    <property type="protein sequence ID" value="CAB5007499.1"/>
    <property type="molecule type" value="Genomic_DNA"/>
</dbReference>
<proteinExistence type="inferred from homology"/>
<dbReference type="GO" id="GO:0031386">
    <property type="term" value="F:protein tag activity"/>
    <property type="evidence" value="ECO:0007669"/>
    <property type="project" value="InterPro"/>
</dbReference>
<dbReference type="AlphaFoldDB" id="A0A6J6NAP7"/>